<comment type="caution">
    <text evidence="1">The sequence shown here is derived from an EMBL/GenBank/DDBJ whole genome shotgun (WGS) entry which is preliminary data.</text>
</comment>
<evidence type="ECO:0000313" key="2">
    <source>
        <dbReference type="Proteomes" id="UP000281498"/>
    </source>
</evidence>
<sequence>MNQNQLKKMLKELTVEPYSSCKMTYTFAKDEDQKPVVSVFLDRETKAFHIQDIEQGMTECMKDVENAVSYIIKRVSTEESI</sequence>
<evidence type="ECO:0008006" key="3">
    <source>
        <dbReference type="Google" id="ProtNLM"/>
    </source>
</evidence>
<reference evidence="1 2" key="1">
    <citation type="submission" date="2017-10" db="EMBL/GenBank/DDBJ databases">
        <title>Bacillus sp. nov., a halophilic bacterium isolated from a Keqin Lake.</title>
        <authorList>
            <person name="Wang H."/>
        </authorList>
    </citation>
    <scope>NUCLEOTIDE SEQUENCE [LARGE SCALE GENOMIC DNA]</scope>
    <source>
        <strain evidence="1 2">KCTC 13187</strain>
    </source>
</reference>
<gene>
    <name evidence="1" type="ORF">CR203_15620</name>
</gene>
<organism evidence="1 2">
    <name type="scientific">Salipaludibacillus neizhouensis</name>
    <dbReference type="NCBI Taxonomy" id="885475"/>
    <lineage>
        <taxon>Bacteria</taxon>
        <taxon>Bacillati</taxon>
        <taxon>Bacillota</taxon>
        <taxon>Bacilli</taxon>
        <taxon>Bacillales</taxon>
        <taxon>Bacillaceae</taxon>
    </lineage>
</organism>
<name>A0A3A9K629_9BACI</name>
<evidence type="ECO:0000313" key="1">
    <source>
        <dbReference type="EMBL" id="RKL66320.1"/>
    </source>
</evidence>
<dbReference type="Proteomes" id="UP000281498">
    <property type="component" value="Unassembled WGS sequence"/>
</dbReference>
<dbReference type="EMBL" id="PDOE01000007">
    <property type="protein sequence ID" value="RKL66320.1"/>
    <property type="molecule type" value="Genomic_DNA"/>
</dbReference>
<dbReference type="AlphaFoldDB" id="A0A3A9K629"/>
<dbReference type="RefSeq" id="WP_110939102.1">
    <property type="nucleotide sequence ID" value="NZ_KZ614148.1"/>
</dbReference>
<accession>A0A3A9K629</accession>
<keyword evidence="2" id="KW-1185">Reference proteome</keyword>
<protein>
    <recommendedName>
        <fullName evidence="3">DUF1797 domain-containing protein</fullName>
    </recommendedName>
</protein>
<proteinExistence type="predicted"/>